<protein>
    <recommendedName>
        <fullName evidence="3">HU domain-containing protein</fullName>
    </recommendedName>
</protein>
<dbReference type="EMBL" id="AP035786">
    <property type="protein sequence ID" value="BFO74324.1"/>
    <property type="molecule type" value="Genomic_DNA"/>
</dbReference>
<proteinExistence type="predicted"/>
<dbReference type="AlphaFoldDB" id="A0AB33IY73"/>
<dbReference type="InterPro" id="IPR010992">
    <property type="entry name" value="IHF-like_DNA-bd_dom_sf"/>
</dbReference>
<name>A0AB33IY73_9BACT</name>
<organism evidence="4">
    <name type="scientific">Prevotella sp. GTC17254</name>
    <dbReference type="NCBI Taxonomy" id="3236794"/>
    <lineage>
        <taxon>Bacteria</taxon>
        <taxon>Pseudomonadati</taxon>
        <taxon>Bacteroidota</taxon>
        <taxon>Bacteroidia</taxon>
        <taxon>Bacteroidales</taxon>
        <taxon>Prevotellaceae</taxon>
        <taxon>Prevotella</taxon>
    </lineage>
</organism>
<evidence type="ECO:0000259" key="3">
    <source>
        <dbReference type="Pfam" id="PF18291"/>
    </source>
</evidence>
<dbReference type="Pfam" id="PF18291">
    <property type="entry name" value="HU-HIG"/>
    <property type="match status" value="1"/>
</dbReference>
<dbReference type="InterPro" id="IPR041607">
    <property type="entry name" value="HU-HIG"/>
</dbReference>
<dbReference type="GO" id="GO:0003677">
    <property type="term" value="F:DNA binding"/>
    <property type="evidence" value="ECO:0007669"/>
    <property type="project" value="UniProtKB-KW"/>
</dbReference>
<gene>
    <name evidence="4" type="ORF">GTC17254_19210</name>
</gene>
<sequence>MLPTSEHDNPPWSTKQNMANRPIAYTLTERKATIGAMAGKTVIQANPTGRKRIDHRSFCDEVGHATTFTGAEVEAVLRLAAEIAKRHVENGDIVEFGDIGTLTPSFQSKIVEKGKTEFNPNIHITKPVVRLSPSRKYFTLSGVSYERVEAPAKKTKPSGSSTEEEDLP</sequence>
<feature type="domain" description="HU" evidence="3">
    <location>
        <begin position="23"/>
        <end position="137"/>
    </location>
</feature>
<accession>A0AB33IY73</accession>
<evidence type="ECO:0000313" key="4">
    <source>
        <dbReference type="EMBL" id="BFO74324.1"/>
    </source>
</evidence>
<evidence type="ECO:0000256" key="2">
    <source>
        <dbReference type="SAM" id="MobiDB-lite"/>
    </source>
</evidence>
<evidence type="ECO:0000256" key="1">
    <source>
        <dbReference type="ARBA" id="ARBA00023125"/>
    </source>
</evidence>
<keyword evidence="1" id="KW-0238">DNA-binding</keyword>
<feature type="region of interest" description="Disordered" evidence="2">
    <location>
        <begin position="149"/>
        <end position="168"/>
    </location>
</feature>
<feature type="region of interest" description="Disordered" evidence="2">
    <location>
        <begin position="1"/>
        <end position="21"/>
    </location>
</feature>
<reference evidence="4" key="1">
    <citation type="submission" date="2024-07" db="EMBL/GenBank/DDBJ databases">
        <title>Complete genome sequence of Prevotella sp. YM-2024 GTC17254.</title>
        <authorList>
            <person name="Hayashi M."/>
            <person name="Muto Y."/>
            <person name="Tanaka K."/>
            <person name="Niwa H."/>
        </authorList>
    </citation>
    <scope>NUCLEOTIDE SEQUENCE</scope>
    <source>
        <strain evidence="4">GTC17254</strain>
    </source>
</reference>
<dbReference type="SUPFAM" id="SSF47729">
    <property type="entry name" value="IHF-like DNA-binding proteins"/>
    <property type="match status" value="1"/>
</dbReference>